<feature type="non-terminal residue" evidence="1">
    <location>
        <position position="118"/>
    </location>
</feature>
<dbReference type="EMBL" id="CAJNOK010024318">
    <property type="protein sequence ID" value="CAF1374981.1"/>
    <property type="molecule type" value="Genomic_DNA"/>
</dbReference>
<evidence type="ECO:0000313" key="2">
    <source>
        <dbReference type="EMBL" id="CAF4183899.1"/>
    </source>
</evidence>
<dbReference type="EMBL" id="CAJOBA010045994">
    <property type="protein sequence ID" value="CAF4183899.1"/>
    <property type="molecule type" value="Genomic_DNA"/>
</dbReference>
<organism evidence="1 3">
    <name type="scientific">Didymodactylos carnosus</name>
    <dbReference type="NCBI Taxonomy" id="1234261"/>
    <lineage>
        <taxon>Eukaryota</taxon>
        <taxon>Metazoa</taxon>
        <taxon>Spiralia</taxon>
        <taxon>Gnathifera</taxon>
        <taxon>Rotifera</taxon>
        <taxon>Eurotatoria</taxon>
        <taxon>Bdelloidea</taxon>
        <taxon>Philodinida</taxon>
        <taxon>Philodinidae</taxon>
        <taxon>Didymodactylos</taxon>
    </lineage>
</organism>
<evidence type="ECO:0000313" key="1">
    <source>
        <dbReference type="EMBL" id="CAF1374981.1"/>
    </source>
</evidence>
<proteinExistence type="predicted"/>
<gene>
    <name evidence="1" type="ORF">OVA965_LOCUS31846</name>
    <name evidence="2" type="ORF">TMI583_LOCUS32691</name>
</gene>
<dbReference type="Proteomes" id="UP000682733">
    <property type="component" value="Unassembled WGS sequence"/>
</dbReference>
<accession>A0A8S2F219</accession>
<dbReference type="AlphaFoldDB" id="A0A8S2F219"/>
<dbReference type="Proteomes" id="UP000677228">
    <property type="component" value="Unassembled WGS sequence"/>
</dbReference>
<protein>
    <submittedName>
        <fullName evidence="1">Uncharacterized protein</fullName>
    </submittedName>
</protein>
<name>A0A8S2F219_9BILA</name>
<reference evidence="1" key="1">
    <citation type="submission" date="2021-02" db="EMBL/GenBank/DDBJ databases">
        <authorList>
            <person name="Nowell W R."/>
        </authorList>
    </citation>
    <scope>NUCLEOTIDE SEQUENCE</scope>
</reference>
<evidence type="ECO:0000313" key="3">
    <source>
        <dbReference type="Proteomes" id="UP000677228"/>
    </source>
</evidence>
<sequence>TQQEQRVHVYLFKFGEIKVELDPGAVLNEQWLSAVADFLLDILKYTGPVTAVEIAHQAAINRSGGSSTFNSAHDAVLGLTKTYQVKDIINNSVMSAIVARILLLILELKNFIETMSMA</sequence>
<comment type="caution">
    <text evidence="1">The sequence shown here is derived from an EMBL/GenBank/DDBJ whole genome shotgun (WGS) entry which is preliminary data.</text>
</comment>